<evidence type="ECO:0000313" key="2">
    <source>
        <dbReference type="EMBL" id="ABR46717.1"/>
    </source>
</evidence>
<sequence length="167" mass="19071">MRRKNKKRRKTTLSSRVVIYITIIAMLNIMGISYAAWSEGTRLDCKVSTGNMELIFEHYEIEGLSKNINDELVIEDEFNISHGERGMKIGGRIIESGNRTLTLRVKNNGSVPVRLAQVDNGYLENGEIMLEPQSTKEIIINNITINAREESINNNNHDVKLTFEQLY</sequence>
<proteinExistence type="predicted"/>
<reference evidence="3" key="1">
    <citation type="journal article" date="2016" name="Genome Announc.">
        <title>Complete genome sequence of Alkaliphilus metalliredigens strain QYMF, an alkaliphilic and metal-reducing bacterium isolated from borax-contaminated leachate ponds.</title>
        <authorList>
            <person name="Hwang C."/>
            <person name="Copeland A."/>
            <person name="Lucas S."/>
            <person name="Lapidus A."/>
            <person name="Barry K."/>
            <person name="Detter J.C."/>
            <person name="Glavina Del Rio T."/>
            <person name="Hammon N."/>
            <person name="Israni S."/>
            <person name="Dalin E."/>
            <person name="Tice H."/>
            <person name="Pitluck S."/>
            <person name="Chertkov O."/>
            <person name="Brettin T."/>
            <person name="Bruce D."/>
            <person name="Han C."/>
            <person name="Schmutz J."/>
            <person name="Larimer F."/>
            <person name="Land M.L."/>
            <person name="Hauser L."/>
            <person name="Kyrpides N."/>
            <person name="Mikhailova N."/>
            <person name="Ye Q."/>
            <person name="Zhou J."/>
            <person name="Richardson P."/>
            <person name="Fields M.W."/>
        </authorList>
    </citation>
    <scope>NUCLEOTIDE SEQUENCE [LARGE SCALE GENOMIC DNA]</scope>
    <source>
        <strain evidence="3">QYMF</strain>
    </source>
</reference>
<keyword evidence="1" id="KW-1133">Transmembrane helix</keyword>
<accession>A6TKJ9</accession>
<dbReference type="eggNOG" id="ENOG502ZIVJ">
    <property type="taxonomic scope" value="Bacteria"/>
</dbReference>
<keyword evidence="3" id="KW-1185">Reference proteome</keyword>
<evidence type="ECO:0000313" key="3">
    <source>
        <dbReference type="Proteomes" id="UP000001572"/>
    </source>
</evidence>
<evidence type="ECO:0000256" key="1">
    <source>
        <dbReference type="SAM" id="Phobius"/>
    </source>
</evidence>
<dbReference type="STRING" id="293826.Amet_0490"/>
<name>A6TKJ9_ALKMQ</name>
<dbReference type="KEGG" id="amt:Amet_0490"/>
<feature type="transmembrane region" description="Helical" evidence="1">
    <location>
        <begin position="12"/>
        <end position="37"/>
    </location>
</feature>
<keyword evidence="1" id="KW-0472">Membrane</keyword>
<dbReference type="RefSeq" id="WP_011971625.1">
    <property type="nucleotide sequence ID" value="NC_009633.1"/>
</dbReference>
<keyword evidence="1" id="KW-0812">Transmembrane</keyword>
<dbReference type="EMBL" id="CP000724">
    <property type="protein sequence ID" value="ABR46717.1"/>
    <property type="molecule type" value="Genomic_DNA"/>
</dbReference>
<organism evidence="2 3">
    <name type="scientific">Alkaliphilus metalliredigens (strain QYMF)</name>
    <dbReference type="NCBI Taxonomy" id="293826"/>
    <lineage>
        <taxon>Bacteria</taxon>
        <taxon>Bacillati</taxon>
        <taxon>Bacillota</taxon>
        <taxon>Clostridia</taxon>
        <taxon>Peptostreptococcales</taxon>
        <taxon>Natronincolaceae</taxon>
        <taxon>Alkaliphilus</taxon>
    </lineage>
</organism>
<dbReference type="HOGENOM" id="CLU_1591139_0_0_9"/>
<dbReference type="AlphaFoldDB" id="A6TKJ9"/>
<gene>
    <name evidence="2" type="ordered locus">Amet_0490</name>
</gene>
<dbReference type="Proteomes" id="UP000001572">
    <property type="component" value="Chromosome"/>
</dbReference>
<protein>
    <submittedName>
        <fullName evidence="2">Uncharacterized protein</fullName>
    </submittedName>
</protein>